<evidence type="ECO:0000256" key="1">
    <source>
        <dbReference type="SAM" id="SignalP"/>
    </source>
</evidence>
<name>A0A6A6CWP5_ZASCE</name>
<keyword evidence="3" id="KW-1185">Reference proteome</keyword>
<dbReference type="EMBL" id="ML993583">
    <property type="protein sequence ID" value="KAF2171455.1"/>
    <property type="molecule type" value="Genomic_DNA"/>
</dbReference>
<dbReference type="GeneID" id="54564933"/>
<dbReference type="AlphaFoldDB" id="A0A6A6CWP5"/>
<organism evidence="2 3">
    <name type="scientific">Zasmidium cellare ATCC 36951</name>
    <dbReference type="NCBI Taxonomy" id="1080233"/>
    <lineage>
        <taxon>Eukaryota</taxon>
        <taxon>Fungi</taxon>
        <taxon>Dikarya</taxon>
        <taxon>Ascomycota</taxon>
        <taxon>Pezizomycotina</taxon>
        <taxon>Dothideomycetes</taxon>
        <taxon>Dothideomycetidae</taxon>
        <taxon>Mycosphaerellales</taxon>
        <taxon>Mycosphaerellaceae</taxon>
        <taxon>Zasmidium</taxon>
    </lineage>
</organism>
<gene>
    <name evidence="2" type="ORF">M409DRAFT_50892</name>
</gene>
<evidence type="ECO:0000313" key="3">
    <source>
        <dbReference type="Proteomes" id="UP000799537"/>
    </source>
</evidence>
<reference evidence="2" key="1">
    <citation type="journal article" date="2020" name="Stud. Mycol.">
        <title>101 Dothideomycetes genomes: a test case for predicting lifestyles and emergence of pathogens.</title>
        <authorList>
            <person name="Haridas S."/>
            <person name="Albert R."/>
            <person name="Binder M."/>
            <person name="Bloem J."/>
            <person name="Labutti K."/>
            <person name="Salamov A."/>
            <person name="Andreopoulos B."/>
            <person name="Baker S."/>
            <person name="Barry K."/>
            <person name="Bills G."/>
            <person name="Bluhm B."/>
            <person name="Cannon C."/>
            <person name="Castanera R."/>
            <person name="Culley D."/>
            <person name="Daum C."/>
            <person name="Ezra D."/>
            <person name="Gonzalez J."/>
            <person name="Henrissat B."/>
            <person name="Kuo A."/>
            <person name="Liang C."/>
            <person name="Lipzen A."/>
            <person name="Lutzoni F."/>
            <person name="Magnuson J."/>
            <person name="Mondo S."/>
            <person name="Nolan M."/>
            <person name="Ohm R."/>
            <person name="Pangilinan J."/>
            <person name="Park H.-J."/>
            <person name="Ramirez L."/>
            <person name="Alfaro M."/>
            <person name="Sun H."/>
            <person name="Tritt A."/>
            <person name="Yoshinaga Y."/>
            <person name="Zwiers L.-H."/>
            <person name="Turgeon B."/>
            <person name="Goodwin S."/>
            <person name="Spatafora J."/>
            <person name="Crous P."/>
            <person name="Grigoriev I."/>
        </authorList>
    </citation>
    <scope>NUCLEOTIDE SEQUENCE</scope>
    <source>
        <strain evidence="2">ATCC 36951</strain>
    </source>
</reference>
<keyword evidence="1" id="KW-0732">Signal</keyword>
<dbReference type="Proteomes" id="UP000799537">
    <property type="component" value="Unassembled WGS sequence"/>
</dbReference>
<protein>
    <submittedName>
        <fullName evidence="2">Uncharacterized protein</fullName>
    </submittedName>
</protein>
<proteinExistence type="predicted"/>
<dbReference type="RefSeq" id="XP_033672344.1">
    <property type="nucleotide sequence ID" value="XM_033811661.1"/>
</dbReference>
<accession>A0A6A6CWP5</accession>
<evidence type="ECO:0000313" key="2">
    <source>
        <dbReference type="EMBL" id="KAF2171455.1"/>
    </source>
</evidence>
<sequence length="403" mass="43295">MALLITAFVTLFAGHALGANITFSDTVDCEGIATYGGKNWTSVPCYALPDESESLSALLSGVEGAQVQIYADSDCSSELLSTKQDVCYTAPSRIGAFKISPVEDTTQGNYTKDLAIIHPKLSNYTGLAVAPYDIDNIFVEAFIALGLRGTIEVLTFAAAVVDCVSAAISTVAGKPEPVAVSACVLVGTASLLSIATRFYENNVGARIRAAFRGSTGQITNTAERRDVHFLDAPPIGYATRELSGGVNVTAPVYESGFGDVGKWHYAMFEDPVTGTHHHHIIHENGSPFNKNDSDATLAKRRYAIDSVRWPSGGFYLQLCPVNVGAAFSGLSNSTVDNYNLFYDQLDCYFANNFDDSITKIDADLYNNVGTLIAEYGLVPYKTYVDVPSCPKKILTADEDCIIE</sequence>
<feature type="signal peptide" evidence="1">
    <location>
        <begin position="1"/>
        <end position="18"/>
    </location>
</feature>
<feature type="chain" id="PRO_5025525312" evidence="1">
    <location>
        <begin position="19"/>
        <end position="403"/>
    </location>
</feature>